<dbReference type="SUPFAM" id="SSF56796">
    <property type="entry name" value="Dehydroquinate synthase-like"/>
    <property type="match status" value="1"/>
</dbReference>
<keyword evidence="7" id="KW-0443">Lipid metabolism</keyword>
<dbReference type="Pfam" id="PF13685">
    <property type="entry name" value="Fe-ADH_2"/>
    <property type="match status" value="1"/>
</dbReference>
<dbReference type="EMBL" id="JACOOS010000010">
    <property type="protein sequence ID" value="MBC5677902.1"/>
    <property type="molecule type" value="Genomic_DNA"/>
</dbReference>
<gene>
    <name evidence="10" type="ORF">H8S22_09880</name>
</gene>
<keyword evidence="1" id="KW-0963">Cytoplasm</keyword>
<keyword evidence="8" id="KW-0594">Phospholipid biosynthesis</keyword>
<accession>A0ABR7FRT5</accession>
<evidence type="ECO:0000256" key="9">
    <source>
        <dbReference type="ARBA" id="ARBA00023264"/>
    </source>
</evidence>
<evidence type="ECO:0000313" key="10">
    <source>
        <dbReference type="EMBL" id="MBC5677902.1"/>
    </source>
</evidence>
<dbReference type="CDD" id="cd08175">
    <property type="entry name" value="G1PDH"/>
    <property type="match status" value="1"/>
</dbReference>
<evidence type="ECO:0000256" key="8">
    <source>
        <dbReference type="ARBA" id="ARBA00023209"/>
    </source>
</evidence>
<dbReference type="Gene3D" id="3.40.50.1970">
    <property type="match status" value="1"/>
</dbReference>
<evidence type="ECO:0000256" key="4">
    <source>
        <dbReference type="ARBA" id="ARBA00022857"/>
    </source>
</evidence>
<dbReference type="PANTHER" id="PTHR43616:SF5">
    <property type="entry name" value="GLYCEROL DEHYDROGENASE 1"/>
    <property type="match status" value="1"/>
</dbReference>
<evidence type="ECO:0000256" key="3">
    <source>
        <dbReference type="ARBA" id="ARBA00022723"/>
    </source>
</evidence>
<evidence type="ECO:0000313" key="11">
    <source>
        <dbReference type="Proteomes" id="UP000635828"/>
    </source>
</evidence>
<dbReference type="RefSeq" id="WP_024729082.1">
    <property type="nucleotide sequence ID" value="NZ_JACOOS010000010.1"/>
</dbReference>
<dbReference type="PANTHER" id="PTHR43616">
    <property type="entry name" value="GLYCEROL DEHYDROGENASE"/>
    <property type="match status" value="1"/>
</dbReference>
<name>A0ABR7FRT5_9FIRM</name>
<evidence type="ECO:0000256" key="1">
    <source>
        <dbReference type="ARBA" id="ARBA00022490"/>
    </source>
</evidence>
<sequence length="433" mass="48045">MKVDVKEFLKPCSCGRKHEIVVDDIIIESGAVSKLPEILSRDAYKKFQNIVMICDENTYEAAGKTVERLVPGLKKAVLDPANLHANEHGVEAAKNQLDQIGDVDLMIAVGSGTIHDITRYHAYERKIPFFSVPTAASVDGYVSTVAAMTWHGFKKSFTAVSPVVVIADTDIFSKAPMRLTASGVADLLGKYTALADWKITHILTGEYICEEICEMEYKALDALTNSLSGLARGDAGAYEELMYGLLLSGLAMQMTGNSRPASGAEHHMSHLWEMEVLNDYIDFYHGEKVGVGLILASKIYHKAAQKMRSGAFTVKESMPVEEELIRVNFTKLGMYESIMEENTPNLLEKVDSQKLLDKKNEIAAVIDEIPSAEALTEMLAKVDGVRSLEDLGFDESFQEKTARLSPYVRARITFMRLLKFYSFYEEVIKNQGG</sequence>
<dbReference type="Gene3D" id="1.20.1090.10">
    <property type="entry name" value="Dehydroquinate synthase-like - alpha domain"/>
    <property type="match status" value="1"/>
</dbReference>
<dbReference type="Proteomes" id="UP000635828">
    <property type="component" value="Unassembled WGS sequence"/>
</dbReference>
<keyword evidence="4" id="KW-0521">NADP</keyword>
<evidence type="ECO:0000256" key="7">
    <source>
        <dbReference type="ARBA" id="ARBA00023098"/>
    </source>
</evidence>
<keyword evidence="5" id="KW-0560">Oxidoreductase</keyword>
<keyword evidence="3" id="KW-0479">Metal-binding</keyword>
<evidence type="ECO:0000256" key="2">
    <source>
        <dbReference type="ARBA" id="ARBA00022516"/>
    </source>
</evidence>
<protein>
    <submittedName>
        <fullName evidence="10">Sn-glycerol-1-phosphate dehydrogenase</fullName>
    </submittedName>
</protein>
<keyword evidence="11" id="KW-1185">Reference proteome</keyword>
<proteinExistence type="predicted"/>
<reference evidence="10 11" key="1">
    <citation type="submission" date="2020-08" db="EMBL/GenBank/DDBJ databases">
        <title>Genome public.</title>
        <authorList>
            <person name="Liu C."/>
            <person name="Sun Q."/>
        </authorList>
    </citation>
    <scope>NUCLEOTIDE SEQUENCE [LARGE SCALE GENOMIC DNA]</scope>
    <source>
        <strain evidence="10 11">NSJ-7</strain>
    </source>
</reference>
<keyword evidence="2" id="KW-0444">Lipid biosynthesis</keyword>
<evidence type="ECO:0000256" key="6">
    <source>
        <dbReference type="ARBA" id="ARBA00023027"/>
    </source>
</evidence>
<comment type="caution">
    <text evidence="10">The sequence shown here is derived from an EMBL/GenBank/DDBJ whole genome shotgun (WGS) entry which is preliminary data.</text>
</comment>
<keyword evidence="9" id="KW-1208">Phospholipid metabolism</keyword>
<dbReference type="InterPro" id="IPR032837">
    <property type="entry name" value="G1PDH"/>
</dbReference>
<dbReference type="InterPro" id="IPR016205">
    <property type="entry name" value="Glycerol_DH"/>
</dbReference>
<organism evidence="10 11">
    <name type="scientific">Anaerostipes hominis</name>
    <name type="common">ex Liu et al. 2021</name>
    <dbReference type="NCBI Taxonomy" id="2763018"/>
    <lineage>
        <taxon>Bacteria</taxon>
        <taxon>Bacillati</taxon>
        <taxon>Bacillota</taxon>
        <taxon>Clostridia</taxon>
        <taxon>Lachnospirales</taxon>
        <taxon>Lachnospiraceae</taxon>
        <taxon>Anaerostipes</taxon>
    </lineage>
</organism>
<evidence type="ECO:0000256" key="5">
    <source>
        <dbReference type="ARBA" id="ARBA00023002"/>
    </source>
</evidence>
<keyword evidence="6" id="KW-0520">NAD</keyword>